<keyword evidence="3" id="KW-1185">Reference proteome</keyword>
<gene>
    <name evidence="2" type="ORF">GEMMAAP_10800</name>
</gene>
<dbReference type="PANTHER" id="PTHR47561:SF1">
    <property type="entry name" value="POLYSACCHARIDE DEACETYLASE FAMILY PROTEIN (AFU_ORTHOLOGUE AFUA_6G05030)"/>
    <property type="match status" value="1"/>
</dbReference>
<reference evidence="2 3" key="1">
    <citation type="journal article" date="2014" name="Proc. Natl. Acad. Sci. U.S.A.">
        <title>Functional type 2 photosynthetic reaction centers found in the rare bacterial phylum Gemmatimonadetes.</title>
        <authorList>
            <person name="Zeng Y."/>
            <person name="Feng F."/>
            <person name="Medova H."/>
            <person name="Dean J."/>
            <person name="Koblizek M."/>
        </authorList>
    </citation>
    <scope>NUCLEOTIDE SEQUENCE [LARGE SCALE GENOMIC DNA]</scope>
    <source>
        <strain evidence="2 3">AP64</strain>
    </source>
</reference>
<evidence type="ECO:0000313" key="3">
    <source>
        <dbReference type="Proteomes" id="UP000076404"/>
    </source>
</evidence>
<dbReference type="Proteomes" id="UP000076404">
    <property type="component" value="Chromosome"/>
</dbReference>
<organism evidence="2 3">
    <name type="scientific">Gemmatimonas phototrophica</name>
    <dbReference type="NCBI Taxonomy" id="1379270"/>
    <lineage>
        <taxon>Bacteria</taxon>
        <taxon>Pseudomonadati</taxon>
        <taxon>Gemmatimonadota</taxon>
        <taxon>Gemmatimonadia</taxon>
        <taxon>Gemmatimonadales</taxon>
        <taxon>Gemmatimonadaceae</taxon>
        <taxon>Gemmatimonas</taxon>
    </lineage>
</organism>
<evidence type="ECO:0000313" key="2">
    <source>
        <dbReference type="EMBL" id="AMW06764.1"/>
    </source>
</evidence>
<dbReference type="InterPro" id="IPR037950">
    <property type="entry name" value="PgdA-like"/>
</dbReference>
<dbReference type="GO" id="GO:0005975">
    <property type="term" value="P:carbohydrate metabolic process"/>
    <property type="evidence" value="ECO:0007669"/>
    <property type="project" value="InterPro"/>
</dbReference>
<dbReference type="STRING" id="1379270.GEMMAAP_10800"/>
<dbReference type="Pfam" id="PF01522">
    <property type="entry name" value="Polysacc_deac_1"/>
    <property type="match status" value="1"/>
</dbReference>
<dbReference type="PANTHER" id="PTHR47561">
    <property type="entry name" value="POLYSACCHARIDE DEACETYLASE FAMILY PROTEIN (AFU_ORTHOLOGUE AFUA_6G05030)"/>
    <property type="match status" value="1"/>
</dbReference>
<sequence length="292" mass="32574">MDSVRTVVNEVRAGRSLQPKSWPGGARAAVLLSFDVDNETIAVRYGEPTVGSLAEMQYGARVGLPRILRLLDRHRLPASFFIPSVSLALTPTMARDINASGRHEFAVHGWIHELNTTLPDSAERALLKKAVEELTALTGRKPVGYRAPSWNFSPNTLDIVRDMGFRYESSLMADDAPYELLHRGQATGLVELPVQWILDDAPLFDPRGERYMNPRDVARVWMDEFDKAFEEGGMVVLTMHPHVSGHRSRIVALEMFIAHVQAKGASKVWWATHADAADYVRKQAGLGEPKPR</sequence>
<dbReference type="GO" id="GO:0016810">
    <property type="term" value="F:hydrolase activity, acting on carbon-nitrogen (but not peptide) bonds"/>
    <property type="evidence" value="ECO:0007669"/>
    <property type="project" value="InterPro"/>
</dbReference>
<dbReference type="InterPro" id="IPR002509">
    <property type="entry name" value="NODB_dom"/>
</dbReference>
<dbReference type="eggNOG" id="COG0726">
    <property type="taxonomic scope" value="Bacteria"/>
</dbReference>
<name>A0A143BQJ7_9BACT</name>
<accession>A0A143BQJ7</accession>
<dbReference type="InterPro" id="IPR011330">
    <property type="entry name" value="Glyco_hydro/deAcase_b/a-brl"/>
</dbReference>
<proteinExistence type="predicted"/>
<reference evidence="2 3" key="2">
    <citation type="journal article" date="2016" name="Environ. Microbiol. Rep.">
        <title>Metagenomic evidence for the presence of phototrophic Gemmatimonadetes bacteria in diverse environments.</title>
        <authorList>
            <person name="Zeng Y."/>
            <person name="Baumbach J."/>
            <person name="Barbosa E.G."/>
            <person name="Azevedo V."/>
            <person name="Zhang C."/>
            <person name="Koblizek M."/>
        </authorList>
    </citation>
    <scope>NUCLEOTIDE SEQUENCE [LARGE SCALE GENOMIC DNA]</scope>
    <source>
        <strain evidence="2 3">AP64</strain>
    </source>
</reference>
<dbReference type="EMBL" id="CP011454">
    <property type="protein sequence ID" value="AMW06764.1"/>
    <property type="molecule type" value="Genomic_DNA"/>
</dbReference>
<dbReference type="KEGG" id="gph:GEMMAAP_10800"/>
<dbReference type="Gene3D" id="3.20.20.370">
    <property type="entry name" value="Glycoside hydrolase/deacetylase"/>
    <property type="match status" value="1"/>
</dbReference>
<dbReference type="PROSITE" id="PS51677">
    <property type="entry name" value="NODB"/>
    <property type="match status" value="1"/>
</dbReference>
<dbReference type="AlphaFoldDB" id="A0A143BQJ7"/>
<evidence type="ECO:0000259" key="1">
    <source>
        <dbReference type="PROSITE" id="PS51677"/>
    </source>
</evidence>
<dbReference type="CDD" id="cd10938">
    <property type="entry name" value="CE4_HpPgdA_like"/>
    <property type="match status" value="1"/>
</dbReference>
<dbReference type="SUPFAM" id="SSF88713">
    <property type="entry name" value="Glycoside hydrolase/deacetylase"/>
    <property type="match status" value="1"/>
</dbReference>
<feature type="domain" description="NodB homology" evidence="1">
    <location>
        <begin position="48"/>
        <end position="268"/>
    </location>
</feature>
<protein>
    <submittedName>
        <fullName evidence="2">Polysaccharide deacetylase</fullName>
    </submittedName>
</protein>